<evidence type="ECO:0000313" key="4">
    <source>
        <dbReference type="Proteomes" id="UP001457282"/>
    </source>
</evidence>
<dbReference type="EMBL" id="JBEDUW010000007">
    <property type="protein sequence ID" value="KAK9911912.1"/>
    <property type="molecule type" value="Genomic_DNA"/>
</dbReference>
<dbReference type="PANTHER" id="PTHR36789:SF1">
    <property type="entry name" value="TRANSMEMBRANE PROTEIN"/>
    <property type="match status" value="1"/>
</dbReference>
<proteinExistence type="predicted"/>
<name>A0AAW1VV20_RUBAR</name>
<dbReference type="Proteomes" id="UP001457282">
    <property type="component" value="Unassembled WGS sequence"/>
</dbReference>
<keyword evidence="2" id="KW-0812">Transmembrane</keyword>
<keyword evidence="4" id="KW-1185">Reference proteome</keyword>
<feature type="region of interest" description="Disordered" evidence="1">
    <location>
        <begin position="20"/>
        <end position="56"/>
    </location>
</feature>
<comment type="caution">
    <text evidence="3">The sequence shown here is derived from an EMBL/GenBank/DDBJ whole genome shotgun (WGS) entry which is preliminary data.</text>
</comment>
<sequence length="128" mass="14805">METIYYMGVDQTRYGFILKEKPQKRNAERGERELEREDKKEKEHGSNGGDEMGKNQQSIFNNRWSDLLLDSNPNNILVVGLMELLTWVSVQVLWQLLFISLAILVAALKYSFVAAVFLFILDICNLYA</sequence>
<protein>
    <submittedName>
        <fullName evidence="3">Uncharacterized protein</fullName>
    </submittedName>
</protein>
<evidence type="ECO:0000313" key="3">
    <source>
        <dbReference type="EMBL" id="KAK9911912.1"/>
    </source>
</evidence>
<dbReference type="PANTHER" id="PTHR36789">
    <property type="entry name" value="TRANSMEMBRANE PROTEIN"/>
    <property type="match status" value="1"/>
</dbReference>
<reference evidence="3 4" key="1">
    <citation type="journal article" date="2023" name="G3 (Bethesda)">
        <title>A chromosome-length genome assembly and annotation of blackberry (Rubus argutus, cv. 'Hillquist').</title>
        <authorList>
            <person name="Bruna T."/>
            <person name="Aryal R."/>
            <person name="Dudchenko O."/>
            <person name="Sargent D.J."/>
            <person name="Mead D."/>
            <person name="Buti M."/>
            <person name="Cavallini A."/>
            <person name="Hytonen T."/>
            <person name="Andres J."/>
            <person name="Pham M."/>
            <person name="Weisz D."/>
            <person name="Mascagni F."/>
            <person name="Usai G."/>
            <person name="Natali L."/>
            <person name="Bassil N."/>
            <person name="Fernandez G.E."/>
            <person name="Lomsadze A."/>
            <person name="Armour M."/>
            <person name="Olukolu B."/>
            <person name="Poorten T."/>
            <person name="Britton C."/>
            <person name="Davik J."/>
            <person name="Ashrafi H."/>
            <person name="Aiden E.L."/>
            <person name="Borodovsky M."/>
            <person name="Worthington M."/>
        </authorList>
    </citation>
    <scope>NUCLEOTIDE SEQUENCE [LARGE SCALE GENOMIC DNA]</scope>
    <source>
        <strain evidence="3">PI 553951</strain>
    </source>
</reference>
<organism evidence="3 4">
    <name type="scientific">Rubus argutus</name>
    <name type="common">Southern blackberry</name>
    <dbReference type="NCBI Taxonomy" id="59490"/>
    <lineage>
        <taxon>Eukaryota</taxon>
        <taxon>Viridiplantae</taxon>
        <taxon>Streptophyta</taxon>
        <taxon>Embryophyta</taxon>
        <taxon>Tracheophyta</taxon>
        <taxon>Spermatophyta</taxon>
        <taxon>Magnoliopsida</taxon>
        <taxon>eudicotyledons</taxon>
        <taxon>Gunneridae</taxon>
        <taxon>Pentapetalae</taxon>
        <taxon>rosids</taxon>
        <taxon>fabids</taxon>
        <taxon>Rosales</taxon>
        <taxon>Rosaceae</taxon>
        <taxon>Rosoideae</taxon>
        <taxon>Rosoideae incertae sedis</taxon>
        <taxon>Rubus</taxon>
    </lineage>
</organism>
<keyword evidence="2" id="KW-1133">Transmembrane helix</keyword>
<keyword evidence="2" id="KW-0472">Membrane</keyword>
<evidence type="ECO:0000256" key="1">
    <source>
        <dbReference type="SAM" id="MobiDB-lite"/>
    </source>
</evidence>
<feature type="transmembrane region" description="Helical" evidence="2">
    <location>
        <begin position="92"/>
        <end position="121"/>
    </location>
</feature>
<dbReference type="AlphaFoldDB" id="A0AAW1VV20"/>
<accession>A0AAW1VV20</accession>
<evidence type="ECO:0000256" key="2">
    <source>
        <dbReference type="SAM" id="Phobius"/>
    </source>
</evidence>
<gene>
    <name evidence="3" type="ORF">M0R45_035792</name>
</gene>
<feature type="compositionally biased region" description="Basic and acidic residues" evidence="1">
    <location>
        <begin position="20"/>
        <end position="45"/>
    </location>
</feature>